<dbReference type="InterPro" id="IPR001263">
    <property type="entry name" value="PI3K_accessory_dom"/>
</dbReference>
<dbReference type="AlphaFoldDB" id="A0A0L0F1M2"/>
<protein>
    <recommendedName>
        <fullName evidence="1">PIK helical domain-containing protein</fullName>
    </recommendedName>
</protein>
<evidence type="ECO:0000313" key="2">
    <source>
        <dbReference type="EMBL" id="KNC70551.1"/>
    </source>
</evidence>
<dbReference type="GeneID" id="25917423"/>
<dbReference type="RefSeq" id="XP_014144453.1">
    <property type="nucleotide sequence ID" value="XM_014288978.1"/>
</dbReference>
<feature type="domain" description="PIK helical" evidence="1">
    <location>
        <begin position="1"/>
        <end position="55"/>
    </location>
</feature>
<keyword evidence="3" id="KW-1185">Reference proteome</keyword>
<dbReference type="EMBL" id="KQ250846">
    <property type="protein sequence ID" value="KNC70551.1"/>
    <property type="molecule type" value="Genomic_DNA"/>
</dbReference>
<feature type="non-terminal residue" evidence="2">
    <location>
        <position position="1"/>
    </location>
</feature>
<reference evidence="2 3" key="1">
    <citation type="submission" date="2011-02" db="EMBL/GenBank/DDBJ databases">
        <title>The Genome Sequence of Sphaeroforma arctica JP610.</title>
        <authorList>
            <consortium name="The Broad Institute Genome Sequencing Platform"/>
            <person name="Russ C."/>
            <person name="Cuomo C."/>
            <person name="Young S.K."/>
            <person name="Zeng Q."/>
            <person name="Gargeya S."/>
            <person name="Alvarado L."/>
            <person name="Berlin A."/>
            <person name="Chapman S.B."/>
            <person name="Chen Z."/>
            <person name="Freedman E."/>
            <person name="Gellesch M."/>
            <person name="Goldberg J."/>
            <person name="Griggs A."/>
            <person name="Gujja S."/>
            <person name="Heilman E."/>
            <person name="Heiman D."/>
            <person name="Howarth C."/>
            <person name="Mehta T."/>
            <person name="Neiman D."/>
            <person name="Pearson M."/>
            <person name="Roberts A."/>
            <person name="Saif S."/>
            <person name="Shea T."/>
            <person name="Shenoy N."/>
            <person name="Sisk P."/>
            <person name="Stolte C."/>
            <person name="Sykes S."/>
            <person name="White J."/>
            <person name="Yandava C."/>
            <person name="Burger G."/>
            <person name="Gray M.W."/>
            <person name="Holland P.W.H."/>
            <person name="King N."/>
            <person name="Lang F.B.F."/>
            <person name="Roger A.J."/>
            <person name="Ruiz-Trillo I."/>
            <person name="Haas B."/>
            <person name="Nusbaum C."/>
            <person name="Birren B."/>
        </authorList>
    </citation>
    <scope>NUCLEOTIDE SEQUENCE [LARGE SCALE GENOMIC DNA]</scope>
    <source>
        <strain evidence="2 3">JP610</strain>
    </source>
</reference>
<sequence length="55" mass="6727">DIIRFPPTKTLTIREKDLLWKFRFYLTRDKRALTFFLKCVDWSDDGEVGVVRRYT</sequence>
<name>A0A0L0F1M2_9EUKA</name>
<evidence type="ECO:0000313" key="3">
    <source>
        <dbReference type="Proteomes" id="UP000054560"/>
    </source>
</evidence>
<dbReference type="eggNOG" id="KOG0906">
    <property type="taxonomic scope" value="Eukaryota"/>
</dbReference>
<dbReference type="STRING" id="667725.A0A0L0F1M2"/>
<proteinExistence type="predicted"/>
<evidence type="ECO:0000259" key="1">
    <source>
        <dbReference type="PROSITE" id="PS51545"/>
    </source>
</evidence>
<dbReference type="PROSITE" id="PS51545">
    <property type="entry name" value="PIK_HELICAL"/>
    <property type="match status" value="1"/>
</dbReference>
<dbReference type="InterPro" id="IPR042236">
    <property type="entry name" value="PI3K_accessory_sf"/>
</dbReference>
<dbReference type="Pfam" id="PF00613">
    <property type="entry name" value="PI3Ka"/>
    <property type="match status" value="1"/>
</dbReference>
<dbReference type="SUPFAM" id="SSF48371">
    <property type="entry name" value="ARM repeat"/>
    <property type="match status" value="1"/>
</dbReference>
<dbReference type="Proteomes" id="UP000054560">
    <property type="component" value="Unassembled WGS sequence"/>
</dbReference>
<dbReference type="OrthoDB" id="67688at2759"/>
<organism evidence="2 3">
    <name type="scientific">Sphaeroforma arctica JP610</name>
    <dbReference type="NCBI Taxonomy" id="667725"/>
    <lineage>
        <taxon>Eukaryota</taxon>
        <taxon>Ichthyosporea</taxon>
        <taxon>Ichthyophonida</taxon>
        <taxon>Sphaeroforma</taxon>
    </lineage>
</organism>
<dbReference type="InterPro" id="IPR016024">
    <property type="entry name" value="ARM-type_fold"/>
</dbReference>
<accession>A0A0L0F1M2</accession>
<gene>
    <name evidence="2" type="ORF">SARC_16919</name>
</gene>
<feature type="non-terminal residue" evidence="2">
    <location>
        <position position="55"/>
    </location>
</feature>
<dbReference type="Gene3D" id="1.25.40.70">
    <property type="entry name" value="Phosphatidylinositol 3-kinase, accessory domain (PIK)"/>
    <property type="match status" value="1"/>
</dbReference>